<evidence type="ECO:0000256" key="7">
    <source>
        <dbReference type="ARBA" id="ARBA00022840"/>
    </source>
</evidence>
<dbReference type="InterPro" id="IPR038726">
    <property type="entry name" value="PDDEXK_AddAB-type"/>
</dbReference>
<dbReference type="GO" id="GO:0004527">
    <property type="term" value="F:exonuclease activity"/>
    <property type="evidence" value="ECO:0007669"/>
    <property type="project" value="UniProtKB-KW"/>
</dbReference>
<dbReference type="eggNOG" id="COG3857">
    <property type="taxonomic scope" value="Bacteria"/>
</dbReference>
<keyword evidence="7" id="KW-0067">ATP-binding</keyword>
<dbReference type="Pfam" id="PF12705">
    <property type="entry name" value="PDDEXK_1"/>
    <property type="match status" value="1"/>
</dbReference>
<dbReference type="EMBL" id="CP001098">
    <property type="protein sequence ID" value="ACL69171.1"/>
    <property type="molecule type" value="Genomic_DNA"/>
</dbReference>
<evidence type="ECO:0000256" key="6">
    <source>
        <dbReference type="ARBA" id="ARBA00022839"/>
    </source>
</evidence>
<keyword evidence="6" id="KW-0269">Exonuclease</keyword>
<dbReference type="HOGENOM" id="CLU_014981_0_0_9"/>
<sequence>MNFTYLDYHEDLFSKIISNDLPRIYVFDNTNNMLKAREYYKKPLLQRGSIFITISDLKEKLFPTDRLILKEEKLAVIFYELLTEREKKELQISDYFDAIEFASEFFNFFNELNEYGVKNIDNLRKWQEKKYNLFKTIRKRYRKRLEELNYTDRTLAFNFNNFCSHFMEGYNELVFVNIVNFTPKEKRLLKLLQETGKEINLVLQLSPDDFDEESLRLKSVTLPEELSSEIELYYTGERLTQMVNLISKMEAENGNITILDADYNNTCYHRLISPDKIDIDRDLSFTETKIYRFLEVIYNLLKNADSTDGFLRVELNDLLEACYLQEFRDYFSINENAVKVLQELAREEYAYFYPGFIKRYISLKRFGEVLEEIEKLRQIENINQLCNYLENLNLYFLNDREISNNITQYFDALLELNSLEEMGIVSSWDHYFKDKARGLFRMALNYLRYKKVKPVIDNQNKGNKLDSLFSAPHLSRDILIVLNASRGVIPSEAGNDFILTDRQRAELGLETINNLRLREKYYFYRHILNSQKTIIFSLKNLESNLTTSSFVDELRLKYGLDLKEAEITSRQLPAVIRRIFPAKPAALGMVSSVSRKEDKLVIETDDFPGNQMSLSYYRYTTLIDCYYKFYLEKLVRLAEDRVVVDREMSPLLFGNFVHEVFAEVLNRQGRNLNVSKEVVEEVIVDKLNSYRLQINNYYLPYYRKVLLPTVRDSVISFFRGLKRRVKGEIVDIKIEWQPEKSKDRVIFNHDFTDVFLNGRVDLIIETSDTRFIIDFKTGQGKEDQLDFYSLLLAPDYGSEKKVAKELYNVMKASFKAGAPGTEEEFAREISEEIKNFFEGGEYTTIYKSRCKDCNWMDICRVVIE</sequence>
<feature type="domain" description="PD-(D/E)XK endonuclease-like" evidence="10">
    <location>
        <begin position="613"/>
        <end position="860"/>
    </location>
</feature>
<dbReference type="GO" id="GO:0005524">
    <property type="term" value="F:ATP binding"/>
    <property type="evidence" value="ECO:0007669"/>
    <property type="project" value="UniProtKB-KW"/>
</dbReference>
<keyword evidence="8" id="KW-0238">DNA-binding</keyword>
<gene>
    <name evidence="11" type="ordered locus">Hore_04130</name>
</gene>
<evidence type="ECO:0000256" key="2">
    <source>
        <dbReference type="ARBA" id="ARBA00022741"/>
    </source>
</evidence>
<evidence type="ECO:0000259" key="10">
    <source>
        <dbReference type="Pfam" id="PF12705"/>
    </source>
</evidence>
<evidence type="ECO:0000256" key="5">
    <source>
        <dbReference type="ARBA" id="ARBA00022806"/>
    </source>
</evidence>
<evidence type="ECO:0000256" key="8">
    <source>
        <dbReference type="ARBA" id="ARBA00023125"/>
    </source>
</evidence>
<evidence type="ECO:0000313" key="12">
    <source>
        <dbReference type="Proteomes" id="UP000000719"/>
    </source>
</evidence>
<keyword evidence="5" id="KW-0347">Helicase</keyword>
<keyword evidence="2" id="KW-0547">Nucleotide-binding</keyword>
<dbReference type="InterPro" id="IPR027417">
    <property type="entry name" value="P-loop_NTPase"/>
</dbReference>
<name>B8D1U4_HALOH</name>
<evidence type="ECO:0000256" key="4">
    <source>
        <dbReference type="ARBA" id="ARBA00022801"/>
    </source>
</evidence>
<dbReference type="InterPro" id="IPR011604">
    <property type="entry name" value="PDDEXK-like_dom_sf"/>
</dbReference>
<keyword evidence="9" id="KW-0234">DNA repair</keyword>
<dbReference type="InterPro" id="IPR011335">
    <property type="entry name" value="Restrct_endonuc-II-like"/>
</dbReference>
<proteinExistence type="predicted"/>
<dbReference type="Gene3D" id="3.90.320.10">
    <property type="match status" value="1"/>
</dbReference>
<evidence type="ECO:0000256" key="9">
    <source>
        <dbReference type="ARBA" id="ARBA00023204"/>
    </source>
</evidence>
<dbReference type="GO" id="GO:0003677">
    <property type="term" value="F:DNA binding"/>
    <property type="evidence" value="ECO:0007669"/>
    <property type="project" value="UniProtKB-KW"/>
</dbReference>
<dbReference type="RefSeq" id="WP_012635359.1">
    <property type="nucleotide sequence ID" value="NC_011899.1"/>
</dbReference>
<evidence type="ECO:0000256" key="3">
    <source>
        <dbReference type="ARBA" id="ARBA00022763"/>
    </source>
</evidence>
<evidence type="ECO:0000256" key="1">
    <source>
        <dbReference type="ARBA" id="ARBA00022722"/>
    </source>
</evidence>
<dbReference type="GO" id="GO:0006281">
    <property type="term" value="P:DNA repair"/>
    <property type="evidence" value="ECO:0007669"/>
    <property type="project" value="UniProtKB-KW"/>
</dbReference>
<reference evidence="11 12" key="1">
    <citation type="journal article" date="2009" name="PLoS ONE">
        <title>Genome analysis of the anaerobic thermohalophilic bacterium Halothermothrix orenii.</title>
        <authorList>
            <person name="Mavromatis K."/>
            <person name="Ivanova N."/>
            <person name="Anderson I."/>
            <person name="Lykidis A."/>
            <person name="Hooper S.D."/>
            <person name="Sun H."/>
            <person name="Kunin V."/>
            <person name="Lapidus A."/>
            <person name="Hugenholtz P."/>
            <person name="Patel B."/>
            <person name="Kyrpides N.C."/>
        </authorList>
    </citation>
    <scope>NUCLEOTIDE SEQUENCE [LARGE SCALE GENOMIC DNA]</scope>
    <source>
        <strain evidence="12">H 168 / OCM 544 / DSM 9562</strain>
    </source>
</reference>
<dbReference type="Proteomes" id="UP000000719">
    <property type="component" value="Chromosome"/>
</dbReference>
<dbReference type="SUPFAM" id="SSF52540">
    <property type="entry name" value="P-loop containing nucleoside triphosphate hydrolases"/>
    <property type="match status" value="1"/>
</dbReference>
<dbReference type="KEGG" id="hor:Hore_04130"/>
<keyword evidence="12" id="KW-1185">Reference proteome</keyword>
<keyword evidence="1" id="KW-0540">Nuclease</keyword>
<dbReference type="GO" id="GO:0004386">
    <property type="term" value="F:helicase activity"/>
    <property type="evidence" value="ECO:0007669"/>
    <property type="project" value="UniProtKB-KW"/>
</dbReference>
<keyword evidence="3" id="KW-0227">DNA damage</keyword>
<keyword evidence="4" id="KW-0378">Hydrolase</keyword>
<accession>B8D1U4</accession>
<dbReference type="SUPFAM" id="SSF52980">
    <property type="entry name" value="Restriction endonuclease-like"/>
    <property type="match status" value="1"/>
</dbReference>
<dbReference type="OrthoDB" id="2109781at2"/>
<protein>
    <recommendedName>
        <fullName evidence="10">PD-(D/E)XK endonuclease-like domain-containing protein</fullName>
    </recommendedName>
</protein>
<dbReference type="AlphaFoldDB" id="B8D1U4"/>
<evidence type="ECO:0000313" key="11">
    <source>
        <dbReference type="EMBL" id="ACL69171.1"/>
    </source>
</evidence>
<dbReference type="STRING" id="373903.Hore_04130"/>
<organism evidence="11 12">
    <name type="scientific">Halothermothrix orenii (strain H 168 / OCM 544 / DSM 9562)</name>
    <dbReference type="NCBI Taxonomy" id="373903"/>
    <lineage>
        <taxon>Bacteria</taxon>
        <taxon>Bacillati</taxon>
        <taxon>Bacillota</taxon>
        <taxon>Clostridia</taxon>
        <taxon>Halanaerobiales</taxon>
        <taxon>Halothermotrichaceae</taxon>
        <taxon>Halothermothrix</taxon>
    </lineage>
</organism>